<dbReference type="InterPro" id="IPR005502">
    <property type="entry name" value="Ribosyl_crysJ1"/>
</dbReference>
<evidence type="ECO:0000256" key="1">
    <source>
        <dbReference type="PIRSR" id="PIRSR605502-1"/>
    </source>
</evidence>
<dbReference type="PROSITE" id="PS51186">
    <property type="entry name" value="GNAT"/>
    <property type="match status" value="1"/>
</dbReference>
<feature type="binding site" evidence="1">
    <location>
        <position position="229"/>
    </location>
    <ligand>
        <name>Mg(2+)</name>
        <dbReference type="ChEBI" id="CHEBI:18420"/>
        <label>1</label>
    </ligand>
</feature>
<dbReference type="GO" id="GO:0016747">
    <property type="term" value="F:acyltransferase activity, transferring groups other than amino-acyl groups"/>
    <property type="evidence" value="ECO:0007669"/>
    <property type="project" value="InterPro"/>
</dbReference>
<feature type="binding site" evidence="1">
    <location>
        <position position="35"/>
    </location>
    <ligand>
        <name>Mg(2+)</name>
        <dbReference type="ChEBI" id="CHEBI:18420"/>
        <label>1</label>
    </ligand>
</feature>
<feature type="binding site" evidence="1">
    <location>
        <position position="231"/>
    </location>
    <ligand>
        <name>Mg(2+)</name>
        <dbReference type="ChEBI" id="CHEBI:18420"/>
        <label>1</label>
    </ligand>
</feature>
<dbReference type="InterPro" id="IPR036705">
    <property type="entry name" value="Ribosyl_crysJ1_sf"/>
</dbReference>
<reference evidence="3 4" key="1">
    <citation type="submission" date="2015-09" db="EMBL/GenBank/DDBJ databases">
        <title>Genome sequence of Acetobacterium wieringae DSM 1911.</title>
        <authorList>
            <person name="Poehlein A."/>
            <person name="Bengelsdorf F.R."/>
            <person name="Schiel-Bengelsdorf B."/>
            <person name="Duerre P."/>
            <person name="Daniel R."/>
        </authorList>
    </citation>
    <scope>NUCLEOTIDE SEQUENCE [LARGE SCALE GENOMIC DNA]</scope>
    <source>
        <strain evidence="3 4">DSM 1911</strain>
    </source>
</reference>
<dbReference type="Gene3D" id="3.40.630.30">
    <property type="match status" value="1"/>
</dbReference>
<comment type="caution">
    <text evidence="3">The sequence shown here is derived from an EMBL/GenBank/DDBJ whole genome shotgun (WGS) entry which is preliminary data.</text>
</comment>
<name>A0A1F2PG95_9FIRM</name>
<dbReference type="Pfam" id="PF03747">
    <property type="entry name" value="ADP_ribosyl_GH"/>
    <property type="match status" value="1"/>
</dbReference>
<gene>
    <name evidence="3" type="primary">draG</name>
    <name evidence="3" type="ORF">ACWI_28690</name>
</gene>
<keyword evidence="1" id="KW-0460">Magnesium</keyword>
<dbReference type="InterPro" id="IPR000182">
    <property type="entry name" value="GNAT_dom"/>
</dbReference>
<dbReference type="EMBL" id="LKEU01000037">
    <property type="protein sequence ID" value="OFV69731.1"/>
    <property type="molecule type" value="Genomic_DNA"/>
</dbReference>
<sequence length="442" mass="49718">MLGAIIGDIVGSRFEFNNHRSKDFDLFTRACEVTDDSIMTLAVAKAIMEAGQAGCFPLDNGLGNREYYQWVERLTVQWMQKIGQKYPHCGYGGRFGQWVFCDNPQPYNSYGNGAAMRISPAAFAARSETEARILAEVITRVTHNHPEGLKGAEATVLAIYMARNGASKAAIRERIDGYFYHWNFTIDEIRDSYQFNETCQETVPQAIQAFLESASFEDAIRTAISVGGDSDTLAAITGAIAEAYYGVPHALKEKALTYLDAELCQIYDEWQAYLKTGPRQMIIREATEAERTLLFKEAYRVWHKNRTLAEYIHDNAKEDAFGKRYVIDREGDLVSSLIVLTLEPVLGISTYGLGSVLTPEPHTSKGYAGILLKRCIQQLEKDGEVFIFLFSDINPDFYKKMGFRLLPEHLQKSLTSPCMVKCGEASWEQLKDVSVALLPDYF</sequence>
<comment type="cofactor">
    <cofactor evidence="1">
        <name>Mg(2+)</name>
        <dbReference type="ChEBI" id="CHEBI:18420"/>
    </cofactor>
    <text evidence="1">Binds 2 magnesium ions per subunit.</text>
</comment>
<dbReference type="AlphaFoldDB" id="A0A1F2PG95"/>
<dbReference type="Pfam" id="PF13527">
    <property type="entry name" value="Acetyltransf_9"/>
    <property type="match status" value="1"/>
</dbReference>
<protein>
    <submittedName>
        <fullName evidence="3">ADP-ribosyl-[dinitrogen reductase] glycohydrolase</fullName>
        <ecNumber evidence="3">3.2.2.24</ecNumber>
    </submittedName>
</protein>
<dbReference type="GO" id="GO:0047407">
    <property type="term" value="F:ADP-ribosyl-[dinitrogen reductase] hydrolase activity"/>
    <property type="evidence" value="ECO:0007669"/>
    <property type="project" value="UniProtKB-EC"/>
</dbReference>
<keyword evidence="1" id="KW-0479">Metal-binding</keyword>
<evidence type="ECO:0000313" key="3">
    <source>
        <dbReference type="EMBL" id="OFV69731.1"/>
    </source>
</evidence>
<dbReference type="SUPFAM" id="SSF55729">
    <property type="entry name" value="Acyl-CoA N-acyltransferases (Nat)"/>
    <property type="match status" value="1"/>
</dbReference>
<dbReference type="RefSeq" id="WP_070372130.1">
    <property type="nucleotide sequence ID" value="NZ_LKEU01000037.1"/>
</dbReference>
<organism evidence="3 4">
    <name type="scientific">Acetobacterium wieringae</name>
    <dbReference type="NCBI Taxonomy" id="52694"/>
    <lineage>
        <taxon>Bacteria</taxon>
        <taxon>Bacillati</taxon>
        <taxon>Bacillota</taxon>
        <taxon>Clostridia</taxon>
        <taxon>Eubacteriales</taxon>
        <taxon>Eubacteriaceae</taxon>
        <taxon>Acetobacterium</taxon>
    </lineage>
</organism>
<dbReference type="PANTHER" id="PTHR16222:SF12">
    <property type="entry name" value="ADP-RIBOSYLGLYCOHYDROLASE-RELATED"/>
    <property type="match status" value="1"/>
</dbReference>
<dbReference type="EC" id="3.2.2.24" evidence="3"/>
<evidence type="ECO:0000313" key="4">
    <source>
        <dbReference type="Proteomes" id="UP000176244"/>
    </source>
</evidence>
<dbReference type="PANTHER" id="PTHR16222">
    <property type="entry name" value="ADP-RIBOSYLGLYCOHYDROLASE"/>
    <property type="match status" value="1"/>
</dbReference>
<accession>A0A1F2PG95</accession>
<keyword evidence="3" id="KW-0378">Hydrolase</keyword>
<evidence type="ECO:0000259" key="2">
    <source>
        <dbReference type="PROSITE" id="PS51186"/>
    </source>
</evidence>
<dbReference type="InterPro" id="IPR050792">
    <property type="entry name" value="ADP-ribosylglycohydrolase"/>
</dbReference>
<dbReference type="STRING" id="52694.ACWI_28690"/>
<feature type="binding site" evidence="1">
    <location>
        <position position="36"/>
    </location>
    <ligand>
        <name>Mg(2+)</name>
        <dbReference type="ChEBI" id="CHEBI:18420"/>
        <label>1</label>
    </ligand>
</feature>
<feature type="binding site" evidence="1">
    <location>
        <position position="232"/>
    </location>
    <ligand>
        <name>Mg(2+)</name>
        <dbReference type="ChEBI" id="CHEBI:18420"/>
        <label>1</label>
    </ligand>
</feature>
<dbReference type="GO" id="GO:0046872">
    <property type="term" value="F:metal ion binding"/>
    <property type="evidence" value="ECO:0007669"/>
    <property type="project" value="UniProtKB-KW"/>
</dbReference>
<feature type="domain" description="N-acetyltransferase" evidence="2">
    <location>
        <begin position="281"/>
        <end position="421"/>
    </location>
</feature>
<dbReference type="Proteomes" id="UP000176244">
    <property type="component" value="Unassembled WGS sequence"/>
</dbReference>
<feature type="binding site" evidence="1">
    <location>
        <position position="34"/>
    </location>
    <ligand>
        <name>Mg(2+)</name>
        <dbReference type="ChEBI" id="CHEBI:18420"/>
        <label>1</label>
    </ligand>
</feature>
<dbReference type="SUPFAM" id="SSF101478">
    <property type="entry name" value="ADP-ribosylglycohydrolase"/>
    <property type="match status" value="1"/>
</dbReference>
<dbReference type="Gene3D" id="1.10.4080.10">
    <property type="entry name" value="ADP-ribosylation/Crystallin J1"/>
    <property type="match status" value="1"/>
</dbReference>
<keyword evidence="3" id="KW-0326">Glycosidase</keyword>
<dbReference type="InterPro" id="IPR016181">
    <property type="entry name" value="Acyl_CoA_acyltransferase"/>
</dbReference>
<proteinExistence type="predicted"/>
<dbReference type="OrthoDB" id="9814572at2"/>